<evidence type="ECO:0000313" key="2">
    <source>
        <dbReference type="EMBL" id="PIZ45947.1"/>
    </source>
</evidence>
<dbReference type="InterPro" id="IPR029058">
    <property type="entry name" value="AB_hydrolase_fold"/>
</dbReference>
<reference evidence="3" key="1">
    <citation type="submission" date="2017-09" db="EMBL/GenBank/DDBJ databases">
        <title>Depth-based differentiation of microbial function through sediment-hosted aquifers and enrichment of novel symbionts in the deep terrestrial subsurface.</title>
        <authorList>
            <person name="Probst A.J."/>
            <person name="Ladd B."/>
            <person name="Jarett J.K."/>
            <person name="Geller-Mcgrath D.E."/>
            <person name="Sieber C.M.K."/>
            <person name="Emerson J.B."/>
            <person name="Anantharaman K."/>
            <person name="Thomas B.C."/>
            <person name="Malmstrom R."/>
            <person name="Stieglmeier M."/>
            <person name="Klingl A."/>
            <person name="Woyke T."/>
            <person name="Ryan C.M."/>
            <person name="Banfield J.F."/>
        </authorList>
    </citation>
    <scope>NUCLEOTIDE SEQUENCE [LARGE SCALE GENOMIC DNA]</scope>
</reference>
<dbReference type="InterPro" id="IPR000073">
    <property type="entry name" value="AB_hydrolase_1"/>
</dbReference>
<dbReference type="InterPro" id="IPR050266">
    <property type="entry name" value="AB_hydrolase_sf"/>
</dbReference>
<dbReference type="Pfam" id="PF12697">
    <property type="entry name" value="Abhydrolase_6"/>
    <property type="match status" value="1"/>
</dbReference>
<evidence type="ECO:0000313" key="3">
    <source>
        <dbReference type="Proteomes" id="UP000228920"/>
    </source>
</evidence>
<evidence type="ECO:0000259" key="1">
    <source>
        <dbReference type="Pfam" id="PF12697"/>
    </source>
</evidence>
<dbReference type="PANTHER" id="PTHR43798:SF33">
    <property type="entry name" value="HYDROLASE, PUTATIVE (AFU_ORTHOLOGUE AFUA_2G14860)-RELATED"/>
    <property type="match status" value="1"/>
</dbReference>
<comment type="caution">
    <text evidence="2">The sequence shown here is derived from an EMBL/GenBank/DDBJ whole genome shotgun (WGS) entry which is preliminary data.</text>
</comment>
<dbReference type="AlphaFoldDB" id="A0A2M7TI03"/>
<name>A0A2M7TI03_UNCKA</name>
<dbReference type="SUPFAM" id="SSF53474">
    <property type="entry name" value="alpha/beta-Hydrolases"/>
    <property type="match status" value="1"/>
</dbReference>
<proteinExistence type="predicted"/>
<dbReference type="PRINTS" id="PR00111">
    <property type="entry name" value="ABHYDROLASE"/>
</dbReference>
<dbReference type="EMBL" id="PFNL01000117">
    <property type="protein sequence ID" value="PIZ45947.1"/>
    <property type="molecule type" value="Genomic_DNA"/>
</dbReference>
<protein>
    <recommendedName>
        <fullName evidence="1">AB hydrolase-1 domain-containing protein</fullName>
    </recommendedName>
</protein>
<dbReference type="PANTHER" id="PTHR43798">
    <property type="entry name" value="MONOACYLGLYCEROL LIPASE"/>
    <property type="match status" value="1"/>
</dbReference>
<dbReference type="Gene3D" id="3.40.50.1820">
    <property type="entry name" value="alpha/beta hydrolase"/>
    <property type="match status" value="1"/>
</dbReference>
<dbReference type="GO" id="GO:0016020">
    <property type="term" value="C:membrane"/>
    <property type="evidence" value="ECO:0007669"/>
    <property type="project" value="TreeGrafter"/>
</dbReference>
<sequence length="249" mass="27349">MMTNSNNVPTVVLVHGWTYKHHVFSKLTNEFVTAGYRVYAPDMPGFGGEPEPTGVWGVYDYANWLSSYVSNISGPVILLGHSFGGAICALVATKNLSNVLGLVVVSPSGIRTTSTVKRIRFFIIHSISHILKLPGLLAFRTRLQRVWYKISGATDYAQASVHMKNVLARVVSQDISSDLGNIHIPTLIIWAQNDTATPISQSLVWRKNIPQSTYIEVAGANHSFIYDAPQLVIPAVNEFVQLAVGTQKQ</sequence>
<feature type="domain" description="AB hydrolase-1" evidence="1">
    <location>
        <begin position="11"/>
        <end position="233"/>
    </location>
</feature>
<dbReference type="Proteomes" id="UP000228920">
    <property type="component" value="Unassembled WGS sequence"/>
</dbReference>
<accession>A0A2M7TI03</accession>
<organism evidence="2 3">
    <name type="scientific">candidate division WWE3 bacterium CG_4_10_14_0_2_um_filter_41_14</name>
    <dbReference type="NCBI Taxonomy" id="1975072"/>
    <lineage>
        <taxon>Bacteria</taxon>
        <taxon>Katanobacteria</taxon>
    </lineage>
</organism>
<gene>
    <name evidence="2" type="ORF">COY32_04450</name>
</gene>